<comment type="subcellular location">
    <subcellularLocation>
        <location evidence="1">Cytoplasm</location>
    </subcellularLocation>
</comment>
<comment type="similarity">
    <text evidence="2">Belongs to the TsaE family.</text>
</comment>
<dbReference type="AlphaFoldDB" id="A0A2M7DQ87"/>
<evidence type="ECO:0000256" key="1">
    <source>
        <dbReference type="ARBA" id="ARBA00004496"/>
    </source>
</evidence>
<sequence>MEYITASEKETFNLGKTLAKKLKGGEIIGLNGNLGAGKTILAKGIAKGLGIKQNITSPTFILMKIYQVKNRKSKIERLCHIDAYRIGSAQNLIAIGAEEYINNKNTITIIEWVDRINIKCSKNIFINSNKNFKRKIYVNCPASRTQGV</sequence>
<evidence type="ECO:0000256" key="4">
    <source>
        <dbReference type="ARBA" id="ARBA00022490"/>
    </source>
</evidence>
<dbReference type="GO" id="GO:0005737">
    <property type="term" value="C:cytoplasm"/>
    <property type="evidence" value="ECO:0007669"/>
    <property type="project" value="UniProtKB-SubCell"/>
</dbReference>
<evidence type="ECO:0000256" key="9">
    <source>
        <dbReference type="ARBA" id="ARBA00022842"/>
    </source>
</evidence>
<keyword evidence="11" id="KW-0808">Transferase</keyword>
<dbReference type="GO" id="GO:0016740">
    <property type="term" value="F:transferase activity"/>
    <property type="evidence" value="ECO:0007669"/>
    <property type="project" value="UniProtKB-KW"/>
</dbReference>
<keyword evidence="4" id="KW-0963">Cytoplasm</keyword>
<evidence type="ECO:0000256" key="2">
    <source>
        <dbReference type="ARBA" id="ARBA00007599"/>
    </source>
</evidence>
<protein>
    <recommendedName>
        <fullName evidence="3">tRNA threonylcarbamoyladenosine biosynthesis protein TsaE</fullName>
    </recommendedName>
    <alternativeName>
        <fullName evidence="10">t(6)A37 threonylcarbamoyladenosine biosynthesis protein TsaE</fullName>
    </alternativeName>
</protein>
<dbReference type="GO" id="GO:0046872">
    <property type="term" value="F:metal ion binding"/>
    <property type="evidence" value="ECO:0007669"/>
    <property type="project" value="UniProtKB-KW"/>
</dbReference>
<dbReference type="SUPFAM" id="SSF52540">
    <property type="entry name" value="P-loop containing nucleoside triphosphate hydrolases"/>
    <property type="match status" value="1"/>
</dbReference>
<dbReference type="NCBIfam" id="TIGR00150">
    <property type="entry name" value="T6A_YjeE"/>
    <property type="match status" value="1"/>
</dbReference>
<evidence type="ECO:0000256" key="3">
    <source>
        <dbReference type="ARBA" id="ARBA00019010"/>
    </source>
</evidence>
<accession>A0A2M7DQ87</accession>
<keyword evidence="7" id="KW-0547">Nucleotide-binding</keyword>
<keyword evidence="8" id="KW-0067">ATP-binding</keyword>
<keyword evidence="5" id="KW-0819">tRNA processing</keyword>
<dbReference type="Gene3D" id="3.40.50.300">
    <property type="entry name" value="P-loop containing nucleotide triphosphate hydrolases"/>
    <property type="match status" value="1"/>
</dbReference>
<dbReference type="InterPro" id="IPR003442">
    <property type="entry name" value="T6A_TsaE"/>
</dbReference>
<dbReference type="Proteomes" id="UP000228896">
    <property type="component" value="Unassembled WGS sequence"/>
</dbReference>
<organism evidence="11 12">
    <name type="scientific">Candidatus Falkowbacteria bacterium CG02_land_8_20_14_3_00_36_14</name>
    <dbReference type="NCBI Taxonomy" id="1974560"/>
    <lineage>
        <taxon>Bacteria</taxon>
        <taxon>Candidatus Falkowiibacteriota</taxon>
    </lineage>
</organism>
<gene>
    <name evidence="11" type="ORF">COS18_01540</name>
</gene>
<dbReference type="GO" id="GO:0005524">
    <property type="term" value="F:ATP binding"/>
    <property type="evidence" value="ECO:0007669"/>
    <property type="project" value="UniProtKB-KW"/>
</dbReference>
<dbReference type="Pfam" id="PF02367">
    <property type="entry name" value="TsaE"/>
    <property type="match status" value="1"/>
</dbReference>
<reference evidence="12" key="1">
    <citation type="submission" date="2017-09" db="EMBL/GenBank/DDBJ databases">
        <title>Depth-based differentiation of microbial function through sediment-hosted aquifers and enrichment of novel symbionts in the deep terrestrial subsurface.</title>
        <authorList>
            <person name="Probst A.J."/>
            <person name="Ladd B."/>
            <person name="Jarett J.K."/>
            <person name="Geller-Mcgrath D.E."/>
            <person name="Sieber C.M.K."/>
            <person name="Emerson J.B."/>
            <person name="Anantharaman K."/>
            <person name="Thomas B.C."/>
            <person name="Malmstrom R."/>
            <person name="Stieglmeier M."/>
            <person name="Klingl A."/>
            <person name="Woyke T."/>
            <person name="Ryan C.M."/>
            <person name="Banfield J.F."/>
        </authorList>
    </citation>
    <scope>NUCLEOTIDE SEQUENCE [LARGE SCALE GENOMIC DNA]</scope>
</reference>
<evidence type="ECO:0000313" key="11">
    <source>
        <dbReference type="EMBL" id="PIV51904.1"/>
    </source>
</evidence>
<name>A0A2M7DQ87_9BACT</name>
<evidence type="ECO:0000313" key="12">
    <source>
        <dbReference type="Proteomes" id="UP000228896"/>
    </source>
</evidence>
<evidence type="ECO:0000256" key="6">
    <source>
        <dbReference type="ARBA" id="ARBA00022723"/>
    </source>
</evidence>
<dbReference type="PANTHER" id="PTHR33540">
    <property type="entry name" value="TRNA THREONYLCARBAMOYLADENOSINE BIOSYNTHESIS PROTEIN TSAE"/>
    <property type="match status" value="1"/>
</dbReference>
<dbReference type="PANTHER" id="PTHR33540:SF2">
    <property type="entry name" value="TRNA THREONYLCARBAMOYLADENOSINE BIOSYNTHESIS PROTEIN TSAE"/>
    <property type="match status" value="1"/>
</dbReference>
<evidence type="ECO:0000256" key="7">
    <source>
        <dbReference type="ARBA" id="ARBA00022741"/>
    </source>
</evidence>
<evidence type="ECO:0000256" key="5">
    <source>
        <dbReference type="ARBA" id="ARBA00022694"/>
    </source>
</evidence>
<dbReference type="InterPro" id="IPR027417">
    <property type="entry name" value="P-loop_NTPase"/>
</dbReference>
<comment type="caution">
    <text evidence="11">The sequence shown here is derived from an EMBL/GenBank/DDBJ whole genome shotgun (WGS) entry which is preliminary data.</text>
</comment>
<evidence type="ECO:0000256" key="10">
    <source>
        <dbReference type="ARBA" id="ARBA00032441"/>
    </source>
</evidence>
<keyword evidence="9" id="KW-0460">Magnesium</keyword>
<keyword evidence="6" id="KW-0479">Metal-binding</keyword>
<evidence type="ECO:0000256" key="8">
    <source>
        <dbReference type="ARBA" id="ARBA00022840"/>
    </source>
</evidence>
<dbReference type="GO" id="GO:0002949">
    <property type="term" value="P:tRNA threonylcarbamoyladenosine modification"/>
    <property type="evidence" value="ECO:0007669"/>
    <property type="project" value="InterPro"/>
</dbReference>
<proteinExistence type="inferred from homology"/>
<dbReference type="EMBL" id="PETS01000033">
    <property type="protein sequence ID" value="PIV51904.1"/>
    <property type="molecule type" value="Genomic_DNA"/>
</dbReference>